<dbReference type="Proteomes" id="UP001385499">
    <property type="component" value="Unassembled WGS sequence"/>
</dbReference>
<dbReference type="Gene3D" id="1.10.10.60">
    <property type="entry name" value="Homeodomain-like"/>
    <property type="match status" value="1"/>
</dbReference>
<dbReference type="EMBL" id="JBAKIA010000009">
    <property type="protein sequence ID" value="MEJ8475062.1"/>
    <property type="molecule type" value="Genomic_DNA"/>
</dbReference>
<evidence type="ECO:0000313" key="3">
    <source>
        <dbReference type="Proteomes" id="UP001385499"/>
    </source>
</evidence>
<evidence type="ECO:0000259" key="1">
    <source>
        <dbReference type="PROSITE" id="PS50994"/>
    </source>
</evidence>
<comment type="caution">
    <text evidence="2">The sequence shown here is derived from an EMBL/GenBank/DDBJ whole genome shotgun (WGS) entry which is preliminary data.</text>
</comment>
<proteinExistence type="predicted"/>
<accession>A0ABU8TME6</accession>
<sequence>MGLKRTDEFRQDAVRIALTSRLTRKQVADDLGVGMSTLNKWITAHRDTDVVSKEDLGLAQKNDRLRRENRILKEEREIPKKGHGVLREPKAVRFKFIEEHQSAFSIGRMCYVMNVSPRGLRAFRNRPASRRQRSDLVTLAHIKEQSRLSLGSYGRLRMTEELKEIGLNVGHRRVGRLMRQNGISVIRTRKHKATTDSNHKFNIAPNLLDRNFAADTPNQKWAGDITYIWTREGWLYLAVILDLHSRRVIGWAVSNRMKRDLAIRALKMAIAFRAPPKGCIHHTDRGSQYCSYDYQKILRQHGFKASMSGKGNCYDNAAVETFFKTIKAELIWRDTWDTRRQAEMAIFEYINGFYNPRRRHSALGWKSPVAFERKVA</sequence>
<dbReference type="InterPro" id="IPR036397">
    <property type="entry name" value="RNaseH_sf"/>
</dbReference>
<dbReference type="Pfam" id="PF01527">
    <property type="entry name" value="HTH_Tnp_1"/>
    <property type="match status" value="1"/>
</dbReference>
<reference evidence="2 3" key="1">
    <citation type="submission" date="2024-02" db="EMBL/GenBank/DDBJ databases">
        <title>Roseibium algae sp. nov., isolated from marine alga (Grateloupia sp.), showing potential in myo-inositol conversion.</title>
        <authorList>
            <person name="Wang Y."/>
        </authorList>
    </citation>
    <scope>NUCLEOTIDE SEQUENCE [LARGE SCALE GENOMIC DNA]</scope>
    <source>
        <strain evidence="2 3">H3510</strain>
    </source>
</reference>
<dbReference type="Pfam" id="PF13333">
    <property type="entry name" value="rve_2"/>
    <property type="match status" value="1"/>
</dbReference>
<dbReference type="SUPFAM" id="SSF46689">
    <property type="entry name" value="Homeodomain-like"/>
    <property type="match status" value="1"/>
</dbReference>
<keyword evidence="3" id="KW-1185">Reference proteome</keyword>
<dbReference type="InterPro" id="IPR048020">
    <property type="entry name" value="Transpos_IS3"/>
</dbReference>
<dbReference type="InterPro" id="IPR050900">
    <property type="entry name" value="Transposase_IS3/IS150/IS904"/>
</dbReference>
<feature type="domain" description="Integrase catalytic" evidence="1">
    <location>
        <begin position="213"/>
        <end position="376"/>
    </location>
</feature>
<dbReference type="RefSeq" id="WP_340274943.1">
    <property type="nucleotide sequence ID" value="NZ_JBAKIA010000009.1"/>
</dbReference>
<dbReference type="Gene3D" id="3.30.420.10">
    <property type="entry name" value="Ribonuclease H-like superfamily/Ribonuclease H"/>
    <property type="match status" value="1"/>
</dbReference>
<dbReference type="InterPro" id="IPR012337">
    <property type="entry name" value="RNaseH-like_sf"/>
</dbReference>
<evidence type="ECO:0000313" key="2">
    <source>
        <dbReference type="EMBL" id="MEJ8475062.1"/>
    </source>
</evidence>
<dbReference type="NCBIfam" id="NF033516">
    <property type="entry name" value="transpos_IS3"/>
    <property type="match status" value="1"/>
</dbReference>
<dbReference type="Pfam" id="PF13276">
    <property type="entry name" value="HTH_21"/>
    <property type="match status" value="1"/>
</dbReference>
<dbReference type="PANTHER" id="PTHR46889">
    <property type="entry name" value="TRANSPOSASE INSF FOR INSERTION SEQUENCE IS3B-RELATED"/>
    <property type="match status" value="1"/>
</dbReference>
<name>A0ABU8TME6_9HYPH</name>
<dbReference type="InterPro" id="IPR009057">
    <property type="entry name" value="Homeodomain-like_sf"/>
</dbReference>
<dbReference type="InterPro" id="IPR025948">
    <property type="entry name" value="HTH-like_dom"/>
</dbReference>
<organism evidence="2 3">
    <name type="scientific">Roseibium algae</name>
    <dbReference type="NCBI Taxonomy" id="3123038"/>
    <lineage>
        <taxon>Bacteria</taxon>
        <taxon>Pseudomonadati</taxon>
        <taxon>Pseudomonadota</taxon>
        <taxon>Alphaproteobacteria</taxon>
        <taxon>Hyphomicrobiales</taxon>
        <taxon>Stappiaceae</taxon>
        <taxon>Roseibium</taxon>
    </lineage>
</organism>
<protein>
    <submittedName>
        <fullName evidence="2">IS3 family transposase</fullName>
    </submittedName>
</protein>
<dbReference type="SUPFAM" id="SSF53098">
    <property type="entry name" value="Ribonuclease H-like"/>
    <property type="match status" value="1"/>
</dbReference>
<dbReference type="PROSITE" id="PS50994">
    <property type="entry name" value="INTEGRASE"/>
    <property type="match status" value="1"/>
</dbReference>
<dbReference type="InterPro" id="IPR002514">
    <property type="entry name" value="Transposase_8"/>
</dbReference>
<dbReference type="PANTHER" id="PTHR46889:SF4">
    <property type="entry name" value="TRANSPOSASE INSO FOR INSERTION SEQUENCE ELEMENT IS911B-RELATED"/>
    <property type="match status" value="1"/>
</dbReference>
<dbReference type="Pfam" id="PF00665">
    <property type="entry name" value="rve"/>
    <property type="match status" value="1"/>
</dbReference>
<gene>
    <name evidence="2" type="ORF">V6575_13265</name>
</gene>
<dbReference type="InterPro" id="IPR001584">
    <property type="entry name" value="Integrase_cat-core"/>
</dbReference>